<proteinExistence type="predicted"/>
<dbReference type="Proteomes" id="UP000441404">
    <property type="component" value="Unassembled WGS sequence"/>
</dbReference>
<accession>A0A7X2BK04</accession>
<organism evidence="1 2">
    <name type="scientific">Pseudomonas helleri</name>
    <dbReference type="NCBI Taxonomy" id="1608996"/>
    <lineage>
        <taxon>Bacteria</taxon>
        <taxon>Pseudomonadati</taxon>
        <taxon>Pseudomonadota</taxon>
        <taxon>Gammaproteobacteria</taxon>
        <taxon>Pseudomonadales</taxon>
        <taxon>Pseudomonadaceae</taxon>
        <taxon>Pseudomonas</taxon>
    </lineage>
</organism>
<protein>
    <submittedName>
        <fullName evidence="1">Uncharacterized protein</fullName>
    </submittedName>
</protein>
<reference evidence="1 2" key="1">
    <citation type="submission" date="2019-10" db="EMBL/GenBank/DDBJ databases">
        <title>Evaluation of single-gene subtyping targets for Pseudomonas.</title>
        <authorList>
            <person name="Reichler S.J."/>
            <person name="Orsi R.H."/>
            <person name="Wiedmann M."/>
            <person name="Martin N.H."/>
            <person name="Murphy S.I."/>
        </authorList>
    </citation>
    <scope>NUCLEOTIDE SEQUENCE [LARGE SCALE GENOMIC DNA]</scope>
    <source>
        <strain evidence="1 2">FSL R10-3257</strain>
    </source>
</reference>
<dbReference type="RefSeq" id="WP_153429901.1">
    <property type="nucleotide sequence ID" value="NZ_WIWJ01000042.1"/>
</dbReference>
<name>A0A7X2BK04_9PSED</name>
<gene>
    <name evidence="1" type="ORF">GHO40_20160</name>
</gene>
<evidence type="ECO:0000313" key="2">
    <source>
        <dbReference type="Proteomes" id="UP000441404"/>
    </source>
</evidence>
<evidence type="ECO:0000313" key="1">
    <source>
        <dbReference type="EMBL" id="MQT49023.1"/>
    </source>
</evidence>
<dbReference type="EMBL" id="WIWJ01000042">
    <property type="protein sequence ID" value="MQT49023.1"/>
    <property type="molecule type" value="Genomic_DNA"/>
</dbReference>
<sequence length="167" mass="19778">MIFNTSICLIDHDDSQITYEQHQIALDTDLDYARLYEIYSLGRQEVESLIAVKTMNQICDESLAVFPVAKFELDLQEYHVLLYGKCCFKYLVCQDIDGCMLHHSHLTEALNDLDDSVVKTQYREHEISLYSLMVNYIQNYEGAYRFNEYLRQPLIDEECRYIDLIEY</sequence>
<dbReference type="AlphaFoldDB" id="A0A7X2BK04"/>
<comment type="caution">
    <text evidence="1">The sequence shown here is derived from an EMBL/GenBank/DDBJ whole genome shotgun (WGS) entry which is preliminary data.</text>
</comment>